<comment type="caution">
    <text evidence="1">The sequence shown here is derived from an EMBL/GenBank/DDBJ whole genome shotgun (WGS) entry which is preliminary data.</text>
</comment>
<evidence type="ECO:0000313" key="2">
    <source>
        <dbReference type="Proteomes" id="UP000604046"/>
    </source>
</evidence>
<keyword evidence="2" id="KW-1185">Reference proteome</keyword>
<gene>
    <name evidence="1" type="ORF">SNAT2548_LOCUS8862</name>
</gene>
<dbReference type="EMBL" id="CAJNDS010000669">
    <property type="protein sequence ID" value="CAE7226810.1"/>
    <property type="molecule type" value="Genomic_DNA"/>
</dbReference>
<sequence>MLEGPPRAFCRGIYKVVPGSKNETEEAIEEELGAKQVFPSIHLATVHEDGTCPMTVMPADPKEHRGHIPTELVEASGEEAQDRLGVQQNRAECTPFFSCSKHGAFVERCSTYRVVTCSDLHRPS</sequence>
<dbReference type="AlphaFoldDB" id="A0A812KMW0"/>
<organism evidence="1 2">
    <name type="scientific">Symbiodinium natans</name>
    <dbReference type="NCBI Taxonomy" id="878477"/>
    <lineage>
        <taxon>Eukaryota</taxon>
        <taxon>Sar</taxon>
        <taxon>Alveolata</taxon>
        <taxon>Dinophyceae</taxon>
        <taxon>Suessiales</taxon>
        <taxon>Symbiodiniaceae</taxon>
        <taxon>Symbiodinium</taxon>
    </lineage>
</organism>
<name>A0A812KMW0_9DINO</name>
<proteinExistence type="predicted"/>
<evidence type="ECO:0000313" key="1">
    <source>
        <dbReference type="EMBL" id="CAE7226810.1"/>
    </source>
</evidence>
<dbReference type="Proteomes" id="UP000604046">
    <property type="component" value="Unassembled WGS sequence"/>
</dbReference>
<reference evidence="1" key="1">
    <citation type="submission" date="2021-02" db="EMBL/GenBank/DDBJ databases">
        <authorList>
            <person name="Dougan E. K."/>
            <person name="Rhodes N."/>
            <person name="Thang M."/>
            <person name="Chan C."/>
        </authorList>
    </citation>
    <scope>NUCLEOTIDE SEQUENCE</scope>
</reference>
<accession>A0A812KMW0</accession>
<protein>
    <submittedName>
        <fullName evidence="1">Uncharacterized protein</fullName>
    </submittedName>
</protein>